<dbReference type="RefSeq" id="WP_096894765.1">
    <property type="nucleotide sequence ID" value="NZ_BAOS01000022.1"/>
</dbReference>
<gene>
    <name evidence="1" type="ORF">SCALIN_C22_0085</name>
</gene>
<keyword evidence="2" id="KW-1185">Reference proteome</keyword>
<dbReference type="EMBL" id="BAOS01000022">
    <property type="protein sequence ID" value="GAX61375.1"/>
    <property type="molecule type" value="Genomic_DNA"/>
</dbReference>
<proteinExistence type="predicted"/>
<dbReference type="AlphaFoldDB" id="A0A286TZQ4"/>
<dbReference type="Proteomes" id="UP000218542">
    <property type="component" value="Unassembled WGS sequence"/>
</dbReference>
<protein>
    <submittedName>
        <fullName evidence="1">Uncharacterized protein</fullName>
    </submittedName>
</protein>
<evidence type="ECO:0000313" key="1">
    <source>
        <dbReference type="EMBL" id="GAX61375.1"/>
    </source>
</evidence>
<organism evidence="1 2">
    <name type="scientific">Candidatus Scalindua japonica</name>
    <dbReference type="NCBI Taxonomy" id="1284222"/>
    <lineage>
        <taxon>Bacteria</taxon>
        <taxon>Pseudomonadati</taxon>
        <taxon>Planctomycetota</taxon>
        <taxon>Candidatus Brocadiia</taxon>
        <taxon>Candidatus Brocadiales</taxon>
        <taxon>Candidatus Scalinduaceae</taxon>
        <taxon>Candidatus Scalindua</taxon>
    </lineage>
</organism>
<comment type="caution">
    <text evidence="1">The sequence shown here is derived from an EMBL/GenBank/DDBJ whole genome shotgun (WGS) entry which is preliminary data.</text>
</comment>
<name>A0A286TZQ4_9BACT</name>
<sequence length="103" mass="11651">MKEYSITDYSTSMSNGTDSTSIHFYDNQKARGEIRFFPNETDVKDAEIDANGKIILNMDINRLGTLLDIAQRERNLFLFYADGKRAGLRSGRAKLGDDSISYT</sequence>
<evidence type="ECO:0000313" key="2">
    <source>
        <dbReference type="Proteomes" id="UP000218542"/>
    </source>
</evidence>
<accession>A0A286TZQ4</accession>
<reference evidence="2" key="1">
    <citation type="journal article" date="2017" name="Environ. Microbiol. Rep.">
        <title>Genetic Diversity of Marine Anaerobic Ammonium-Oxidizing Bacteria as Revealed by Genomic and Proteomic Analyses of 'Candidatus Scalindua japonica'.</title>
        <authorList>
            <person name="Oshiki M."/>
            <person name="Mizuto K."/>
            <person name="Kimura Z."/>
            <person name="Kindaichi T."/>
            <person name="Satoh H."/>
            <person name="Okabe S."/>
        </authorList>
    </citation>
    <scope>NUCLEOTIDE SEQUENCE [LARGE SCALE GENOMIC DNA]</scope>
    <source>
        <strain evidence="2">husup-a2</strain>
    </source>
</reference>